<dbReference type="PANTHER" id="PTHR30349">
    <property type="entry name" value="PHAGE INTEGRASE-RELATED"/>
    <property type="match status" value="1"/>
</dbReference>
<comment type="similarity">
    <text evidence="1">Belongs to the 'phage' integrase family.</text>
</comment>
<keyword evidence="6" id="KW-1185">Reference proteome</keyword>
<dbReference type="InterPro" id="IPR002104">
    <property type="entry name" value="Integrase_catalytic"/>
</dbReference>
<dbReference type="InterPro" id="IPR011010">
    <property type="entry name" value="DNA_brk_join_enz"/>
</dbReference>
<proteinExistence type="inferred from homology"/>
<evidence type="ECO:0000256" key="3">
    <source>
        <dbReference type="ARBA" id="ARBA00023172"/>
    </source>
</evidence>
<dbReference type="Pfam" id="PF00589">
    <property type="entry name" value="Phage_integrase"/>
    <property type="match status" value="1"/>
</dbReference>
<dbReference type="InterPro" id="IPR013762">
    <property type="entry name" value="Integrase-like_cat_sf"/>
</dbReference>
<gene>
    <name evidence="5" type="ORF">ACFQHR_19810</name>
</gene>
<keyword evidence="2" id="KW-0238">DNA-binding</keyword>
<keyword evidence="3" id="KW-0233">DNA recombination</keyword>
<dbReference type="InterPro" id="IPR050090">
    <property type="entry name" value="Tyrosine_recombinase_XerCD"/>
</dbReference>
<reference evidence="6" key="1">
    <citation type="journal article" date="2019" name="Int. J. Syst. Evol. Microbiol.">
        <title>The Global Catalogue of Microorganisms (GCM) 10K type strain sequencing project: providing services to taxonomists for standard genome sequencing and annotation.</title>
        <authorList>
            <consortium name="The Broad Institute Genomics Platform"/>
            <consortium name="The Broad Institute Genome Sequencing Center for Infectious Disease"/>
            <person name="Wu L."/>
            <person name="Ma J."/>
        </authorList>
    </citation>
    <scope>NUCLEOTIDE SEQUENCE [LARGE SCALE GENOMIC DNA]</scope>
    <source>
        <strain evidence="6">CGMCC 4.7393</strain>
    </source>
</reference>
<dbReference type="RefSeq" id="WP_066622155.1">
    <property type="nucleotide sequence ID" value="NZ_JBHSYQ010000016.1"/>
</dbReference>
<dbReference type="Gene3D" id="1.10.150.130">
    <property type="match status" value="1"/>
</dbReference>
<organism evidence="5 6">
    <name type="scientific">Rufibacter roseus</name>
    <dbReference type="NCBI Taxonomy" id="1567108"/>
    <lineage>
        <taxon>Bacteria</taxon>
        <taxon>Pseudomonadati</taxon>
        <taxon>Bacteroidota</taxon>
        <taxon>Cytophagia</taxon>
        <taxon>Cytophagales</taxon>
        <taxon>Hymenobacteraceae</taxon>
        <taxon>Rufibacter</taxon>
    </lineage>
</organism>
<dbReference type="Gene3D" id="1.10.443.10">
    <property type="entry name" value="Intergrase catalytic core"/>
    <property type="match status" value="1"/>
</dbReference>
<dbReference type="CDD" id="cd01185">
    <property type="entry name" value="INTN1_C_like"/>
    <property type="match status" value="1"/>
</dbReference>
<dbReference type="EMBL" id="JBHSYQ010000016">
    <property type="protein sequence ID" value="MFC6999892.1"/>
    <property type="molecule type" value="Genomic_DNA"/>
</dbReference>
<sequence>MGVALRAKKTKEGKEKLYLDIYHNGKRETKFFPFTITNGKDATSKKEDKENRKIAEAARLKVEQQLVNDQYGLIDLKSKPTDFIAYFWEYAEEKKASKGNYSVWVSSIKQLQTYSNGSLQFSHIDKKFVEGFKTFLTKEVGQNSADSYFNKFKATLRRAFEDRIIFENPASRVKGVGQAETNREYLTYEEVQALADAKCESEELKRAFLFSCYTGLRWSDVEALHWKDIVDGENLKFRPLKTANKFVHLPLSQTALALAGQPSEPNKKIFNIKYSAYNNVRLLQWCLRAGITKHITFHCSRHTFATLALTKGADLYVIQKLLGHSHIKTTAIYTKIVDSKKKEAVNMIPAISLVNLGLS</sequence>
<dbReference type="Proteomes" id="UP001596405">
    <property type="component" value="Unassembled WGS sequence"/>
</dbReference>
<protein>
    <submittedName>
        <fullName evidence="5">Tyrosine-type recombinase/integrase</fullName>
    </submittedName>
</protein>
<dbReference type="SUPFAM" id="SSF56349">
    <property type="entry name" value="DNA breaking-rejoining enzymes"/>
    <property type="match status" value="1"/>
</dbReference>
<dbReference type="PROSITE" id="PS51898">
    <property type="entry name" value="TYR_RECOMBINASE"/>
    <property type="match status" value="1"/>
</dbReference>
<accession>A0ABW2DPX7</accession>
<evidence type="ECO:0000313" key="6">
    <source>
        <dbReference type="Proteomes" id="UP001596405"/>
    </source>
</evidence>
<feature type="domain" description="Tyr recombinase" evidence="4">
    <location>
        <begin position="181"/>
        <end position="346"/>
    </location>
</feature>
<evidence type="ECO:0000256" key="1">
    <source>
        <dbReference type="ARBA" id="ARBA00008857"/>
    </source>
</evidence>
<dbReference type="InterPro" id="IPR025269">
    <property type="entry name" value="SAM-like_dom"/>
</dbReference>
<name>A0ABW2DPX7_9BACT</name>
<comment type="caution">
    <text evidence="5">The sequence shown here is derived from an EMBL/GenBank/DDBJ whole genome shotgun (WGS) entry which is preliminary data.</text>
</comment>
<dbReference type="InterPro" id="IPR010998">
    <property type="entry name" value="Integrase_recombinase_N"/>
</dbReference>
<evidence type="ECO:0000259" key="4">
    <source>
        <dbReference type="PROSITE" id="PS51898"/>
    </source>
</evidence>
<dbReference type="PANTHER" id="PTHR30349:SF64">
    <property type="entry name" value="PROPHAGE INTEGRASE INTD-RELATED"/>
    <property type="match status" value="1"/>
</dbReference>
<dbReference type="Pfam" id="PF13102">
    <property type="entry name" value="Phage_int_SAM_5"/>
    <property type="match status" value="1"/>
</dbReference>
<evidence type="ECO:0000313" key="5">
    <source>
        <dbReference type="EMBL" id="MFC6999892.1"/>
    </source>
</evidence>
<evidence type="ECO:0000256" key="2">
    <source>
        <dbReference type="ARBA" id="ARBA00023125"/>
    </source>
</evidence>